<organism evidence="2 3">
    <name type="scientific">Trichinella pseudospiralis</name>
    <name type="common">Parasitic roundworm</name>
    <dbReference type="NCBI Taxonomy" id="6337"/>
    <lineage>
        <taxon>Eukaryota</taxon>
        <taxon>Metazoa</taxon>
        <taxon>Ecdysozoa</taxon>
        <taxon>Nematoda</taxon>
        <taxon>Enoplea</taxon>
        <taxon>Dorylaimia</taxon>
        <taxon>Trichinellida</taxon>
        <taxon>Trichinellidae</taxon>
        <taxon>Trichinella</taxon>
    </lineage>
</organism>
<reference evidence="2 3" key="1">
    <citation type="submission" date="2015-01" db="EMBL/GenBank/DDBJ databases">
        <title>Evolution of Trichinella species and genotypes.</title>
        <authorList>
            <person name="Korhonen P.K."/>
            <person name="Edoardo P."/>
            <person name="Giuseppe L.R."/>
            <person name="Gasser R.B."/>
        </authorList>
    </citation>
    <scope>NUCLEOTIDE SEQUENCE [LARGE SCALE GENOMIC DNA]</scope>
    <source>
        <strain evidence="2">ISS470</strain>
    </source>
</reference>
<evidence type="ECO:0000313" key="2">
    <source>
        <dbReference type="EMBL" id="KRY88995.1"/>
    </source>
</evidence>
<comment type="caution">
    <text evidence="2">The sequence shown here is derived from an EMBL/GenBank/DDBJ whole genome shotgun (WGS) entry which is preliminary data.</text>
</comment>
<gene>
    <name evidence="2" type="ORF">T4D_15408</name>
</gene>
<name>A0A0V1FUN9_TRIPS</name>
<evidence type="ECO:0000256" key="1">
    <source>
        <dbReference type="SAM" id="Phobius"/>
    </source>
</evidence>
<feature type="transmembrane region" description="Helical" evidence="1">
    <location>
        <begin position="16"/>
        <end position="35"/>
    </location>
</feature>
<sequence>MTILLGFYYVVKFRRIIINYGIIIYFKMIVFMFYYKNLIYDIHFTEIILDKKFLEKFLKQRRIQQNAIFYFRETMLPKLFI</sequence>
<keyword evidence="1" id="KW-0812">Transmembrane</keyword>
<protein>
    <submittedName>
        <fullName evidence="2">Uncharacterized protein</fullName>
    </submittedName>
</protein>
<accession>A0A0V1FUN9</accession>
<proteinExistence type="predicted"/>
<keyword evidence="3" id="KW-1185">Reference proteome</keyword>
<keyword evidence="1" id="KW-0472">Membrane</keyword>
<keyword evidence="1" id="KW-1133">Transmembrane helix</keyword>
<dbReference type="AlphaFoldDB" id="A0A0V1FUN9"/>
<dbReference type="Proteomes" id="UP000054995">
    <property type="component" value="Unassembled WGS sequence"/>
</dbReference>
<dbReference type="EMBL" id="JYDT01000036">
    <property type="protein sequence ID" value="KRY88995.1"/>
    <property type="molecule type" value="Genomic_DNA"/>
</dbReference>
<evidence type="ECO:0000313" key="3">
    <source>
        <dbReference type="Proteomes" id="UP000054995"/>
    </source>
</evidence>